<keyword evidence="5" id="KW-1185">Reference proteome</keyword>
<comment type="caution">
    <text evidence="4">The sequence shown here is derived from an EMBL/GenBank/DDBJ whole genome shotgun (WGS) entry which is preliminary data.</text>
</comment>
<evidence type="ECO:0000256" key="1">
    <source>
        <dbReference type="SAM" id="MobiDB-lite"/>
    </source>
</evidence>
<organism evidence="4 5">
    <name type="scientific">Asanoa ferruginea</name>
    <dbReference type="NCBI Taxonomy" id="53367"/>
    <lineage>
        <taxon>Bacteria</taxon>
        <taxon>Bacillati</taxon>
        <taxon>Actinomycetota</taxon>
        <taxon>Actinomycetes</taxon>
        <taxon>Micromonosporales</taxon>
        <taxon>Micromonosporaceae</taxon>
        <taxon>Asanoa</taxon>
    </lineage>
</organism>
<sequence length="488" mass="52604">MRQTFIRVAAVSVAALLALAGCTAEGGAGDSTANEASAPNYHSEGGNGERNPLDDPQSTFAVDIDTASYGYARRVLTDGNLPDPTMVRPEEFVNAFDQDYPEPQGDGFAVYTDGARPPAAHHADSDLRIMRVGLQTRSESDRRRPDATLTFVVDVSGSMAEPGRLDLVRDALHTLVDRLRPTDSVAIVAFSTKAKVLREMTRVAEREDLHDAIDRLRVDASTNLDAGLTLGYRVARDGFREGTSNRVIVLSDGLANTGSTDGAEILRKVREEAAKEIALLGVGVGSDYGDALMEKLADGGDGFAVYVSELEQARDVFVNRLPATLEVRALDAKVQVTFDSKTVRDYKLIGYENRAVADQDFRNDDVDGGEVGPGHSVTALYAVRLSEGADLGAEVARVRVRWLDPTTRSPSEGSGVVTVSDLDRGFEAAAPRFTVDYVAAYLAESLRGGESAIALDDLRRIADRAAARTEDKDVRELADLVKRAAELR</sequence>
<dbReference type="InterPro" id="IPR022156">
    <property type="entry name" value="Uncharacterised_YfbK_N"/>
</dbReference>
<reference evidence="4 5" key="1">
    <citation type="submission" date="2018-08" db="EMBL/GenBank/DDBJ databases">
        <title>Sequencing the genomes of 1000 actinobacteria strains.</title>
        <authorList>
            <person name="Klenk H.-P."/>
        </authorList>
    </citation>
    <scope>NUCLEOTIDE SEQUENCE [LARGE SCALE GENOMIC DNA]</scope>
    <source>
        <strain evidence="4 5">DSM 44099</strain>
    </source>
</reference>
<accession>A0A3D9ZQV2</accession>
<dbReference type="Pfam" id="PF12034">
    <property type="entry name" value="YfbK_C"/>
    <property type="match status" value="1"/>
</dbReference>
<dbReference type="InterPro" id="IPR036465">
    <property type="entry name" value="vWFA_dom_sf"/>
</dbReference>
<evidence type="ECO:0000256" key="2">
    <source>
        <dbReference type="SAM" id="SignalP"/>
    </source>
</evidence>
<dbReference type="Pfam" id="PF00092">
    <property type="entry name" value="VWA"/>
    <property type="match status" value="1"/>
</dbReference>
<dbReference type="InterPro" id="IPR002035">
    <property type="entry name" value="VWF_A"/>
</dbReference>
<dbReference type="SMART" id="SM00327">
    <property type="entry name" value="VWA"/>
    <property type="match status" value="1"/>
</dbReference>
<dbReference type="PANTHER" id="PTHR10338:SF108">
    <property type="entry name" value="INTER-ALPHA-TRYPSIN INHIBITOR HEAVY CHAIN H4-LIKE PROTEIN"/>
    <property type="match status" value="1"/>
</dbReference>
<feature type="region of interest" description="Disordered" evidence="1">
    <location>
        <begin position="26"/>
        <end position="58"/>
    </location>
</feature>
<dbReference type="PANTHER" id="PTHR10338">
    <property type="entry name" value="INTER-ALPHA-TRYPSIN INHIBITOR HEAVY CHAIN FAMILY MEMBER"/>
    <property type="match status" value="1"/>
</dbReference>
<dbReference type="InterPro" id="IPR021908">
    <property type="entry name" value="YfbK_C"/>
</dbReference>
<name>A0A3D9ZQV2_9ACTN</name>
<dbReference type="RefSeq" id="WP_116070885.1">
    <property type="nucleotide sequence ID" value="NZ_BONB01000122.1"/>
</dbReference>
<feature type="chain" id="PRO_5038996498" evidence="2">
    <location>
        <begin position="21"/>
        <end position="488"/>
    </location>
</feature>
<evidence type="ECO:0000313" key="4">
    <source>
        <dbReference type="EMBL" id="REF99746.1"/>
    </source>
</evidence>
<dbReference type="InterPro" id="IPR050934">
    <property type="entry name" value="ITIH"/>
</dbReference>
<keyword evidence="2" id="KW-0732">Signal</keyword>
<dbReference type="Proteomes" id="UP000256913">
    <property type="component" value="Unassembled WGS sequence"/>
</dbReference>
<dbReference type="EMBL" id="QUMQ01000001">
    <property type="protein sequence ID" value="REF99746.1"/>
    <property type="molecule type" value="Genomic_DNA"/>
</dbReference>
<dbReference type="PROSITE" id="PS51257">
    <property type="entry name" value="PROKAR_LIPOPROTEIN"/>
    <property type="match status" value="1"/>
</dbReference>
<evidence type="ECO:0000313" key="5">
    <source>
        <dbReference type="Proteomes" id="UP000256913"/>
    </source>
</evidence>
<evidence type="ECO:0000259" key="3">
    <source>
        <dbReference type="PROSITE" id="PS50234"/>
    </source>
</evidence>
<proteinExistence type="predicted"/>
<dbReference type="PROSITE" id="PS50234">
    <property type="entry name" value="VWFA"/>
    <property type="match status" value="1"/>
</dbReference>
<feature type="signal peptide" evidence="2">
    <location>
        <begin position="1"/>
        <end position="20"/>
    </location>
</feature>
<dbReference type="AlphaFoldDB" id="A0A3D9ZQV2"/>
<protein>
    <submittedName>
        <fullName evidence="4">Ca-activated chloride channel family protein</fullName>
    </submittedName>
</protein>
<dbReference type="Pfam" id="PF12450">
    <property type="entry name" value="vWF_A"/>
    <property type="match status" value="1"/>
</dbReference>
<gene>
    <name evidence="4" type="ORF">DFJ67_5790</name>
</gene>
<dbReference type="SUPFAM" id="SSF53300">
    <property type="entry name" value="vWA-like"/>
    <property type="match status" value="1"/>
</dbReference>
<feature type="domain" description="VWFA" evidence="3">
    <location>
        <begin position="148"/>
        <end position="321"/>
    </location>
</feature>
<dbReference type="Gene3D" id="3.40.50.410">
    <property type="entry name" value="von Willebrand factor, type A domain"/>
    <property type="match status" value="1"/>
</dbReference>
<dbReference type="OrthoDB" id="9805121at2"/>